<sequence length="279" mass="32745">MDQFIQTKDNHLALTQYYRWYQVYEVPFNKARISNQLDILADDIEISSQAGTTKGKDGLEERLMMYEGWQNAHHVQHTQVKRLDNNNLSLEADILYQNIRPDESRYSYTIHYSTILKLRDNDLPLFTEVKLEPTGSIANPQFSAAYGENRAKSFMHYWLYLMETASVNGDKFDELLTDQFELDLSTTSKIVNMDQFKQWLATIQVKDSAHYPKNFSVRENNDQTLHVSVDFEWEGISVNDNPMIAETHHEWILENNLDGRFPRMKTMKVTQTIPFQTKE</sequence>
<accession>A0A6N9Q5V0</accession>
<evidence type="ECO:0000313" key="2">
    <source>
        <dbReference type="Proteomes" id="UP000448943"/>
    </source>
</evidence>
<dbReference type="Proteomes" id="UP000448943">
    <property type="component" value="Unassembled WGS sequence"/>
</dbReference>
<dbReference type="RefSeq" id="WP_160647036.1">
    <property type="nucleotide sequence ID" value="NZ_SIJB01000030.1"/>
</dbReference>
<comment type="caution">
    <text evidence="1">The sequence shown here is derived from an EMBL/GenBank/DDBJ whole genome shotgun (WGS) entry which is preliminary data.</text>
</comment>
<keyword evidence="2" id="KW-1185">Reference proteome</keyword>
<dbReference type="OrthoDB" id="870676at2"/>
<dbReference type="EMBL" id="SIJB01000030">
    <property type="protein sequence ID" value="NBI30226.1"/>
    <property type="molecule type" value="Genomic_DNA"/>
</dbReference>
<evidence type="ECO:0000313" key="1">
    <source>
        <dbReference type="EMBL" id="NBI30226.1"/>
    </source>
</evidence>
<name>A0A6N9Q5V0_9BACL</name>
<proteinExistence type="predicted"/>
<reference evidence="1 2" key="1">
    <citation type="submission" date="2019-01" db="EMBL/GenBank/DDBJ databases">
        <title>Chengkuizengella sp. nov., isolated from deep-sea sediment of East Pacific Ocean.</title>
        <authorList>
            <person name="Yang J."/>
            <person name="Lai Q."/>
            <person name="Shao Z."/>
        </authorList>
    </citation>
    <scope>NUCLEOTIDE SEQUENCE [LARGE SCALE GENOMIC DNA]</scope>
    <source>
        <strain evidence="1 2">YPA3-1-1</strain>
    </source>
</reference>
<gene>
    <name evidence="1" type="ORF">ERL59_14850</name>
</gene>
<protein>
    <submittedName>
        <fullName evidence="1">Uncharacterized protein</fullName>
    </submittedName>
</protein>
<dbReference type="AlphaFoldDB" id="A0A6N9Q5V0"/>
<organism evidence="1 2">
    <name type="scientific">Chengkuizengella marina</name>
    <dbReference type="NCBI Taxonomy" id="2507566"/>
    <lineage>
        <taxon>Bacteria</taxon>
        <taxon>Bacillati</taxon>
        <taxon>Bacillota</taxon>
        <taxon>Bacilli</taxon>
        <taxon>Bacillales</taxon>
        <taxon>Paenibacillaceae</taxon>
        <taxon>Chengkuizengella</taxon>
    </lineage>
</organism>